<keyword evidence="3" id="KW-1185">Reference proteome</keyword>
<dbReference type="GeneID" id="102802767"/>
<protein>
    <submittedName>
        <fullName evidence="4">Uncharacterized protein LOC102802767</fullName>
    </submittedName>
</protein>
<reference evidence="4" key="1">
    <citation type="submission" date="2025-08" db="UniProtKB">
        <authorList>
            <consortium name="RefSeq"/>
        </authorList>
    </citation>
    <scope>IDENTIFICATION</scope>
    <source>
        <tissue evidence="4">Testes</tissue>
    </source>
</reference>
<dbReference type="RefSeq" id="XP_006825243.1">
    <property type="nucleotide sequence ID" value="XM_006825180.1"/>
</dbReference>
<gene>
    <name evidence="4" type="primary">LOC102802767</name>
</gene>
<sequence length="122" mass="13865">VPVQKSSQESDEAERTQTRKRVVKATTYTERVSQQEKRDSPAKKNVTQKKESYQEEKTTVVKTAVKEINKQTTTTAEKKKGFVPVFVQIGVLLLVAVMIFLVLYNMESVPQKRLPQVPNKGN</sequence>
<keyword evidence="2" id="KW-0812">Transmembrane</keyword>
<keyword evidence="2" id="KW-0472">Membrane</keyword>
<name>A0ABM0MZ02_SACKO</name>
<feature type="compositionally biased region" description="Basic and acidic residues" evidence="1">
    <location>
        <begin position="33"/>
        <end position="55"/>
    </location>
</feature>
<evidence type="ECO:0000313" key="3">
    <source>
        <dbReference type="Proteomes" id="UP000694865"/>
    </source>
</evidence>
<evidence type="ECO:0000256" key="2">
    <source>
        <dbReference type="SAM" id="Phobius"/>
    </source>
</evidence>
<evidence type="ECO:0000313" key="4">
    <source>
        <dbReference type="RefSeq" id="XP_006825243.1"/>
    </source>
</evidence>
<keyword evidence="2" id="KW-1133">Transmembrane helix</keyword>
<feature type="region of interest" description="Disordered" evidence="1">
    <location>
        <begin position="1"/>
        <end position="55"/>
    </location>
</feature>
<proteinExistence type="predicted"/>
<dbReference type="Proteomes" id="UP000694865">
    <property type="component" value="Unplaced"/>
</dbReference>
<feature type="transmembrane region" description="Helical" evidence="2">
    <location>
        <begin position="85"/>
        <end position="104"/>
    </location>
</feature>
<feature type="non-terminal residue" evidence="4">
    <location>
        <position position="1"/>
    </location>
</feature>
<evidence type="ECO:0000256" key="1">
    <source>
        <dbReference type="SAM" id="MobiDB-lite"/>
    </source>
</evidence>
<accession>A0ABM0MZ02</accession>
<organism evidence="3 4">
    <name type="scientific">Saccoglossus kowalevskii</name>
    <name type="common">Acorn worm</name>
    <dbReference type="NCBI Taxonomy" id="10224"/>
    <lineage>
        <taxon>Eukaryota</taxon>
        <taxon>Metazoa</taxon>
        <taxon>Hemichordata</taxon>
        <taxon>Enteropneusta</taxon>
        <taxon>Harrimaniidae</taxon>
        <taxon>Saccoglossus</taxon>
    </lineage>
</organism>